<organism evidence="2 3">
    <name type="scientific">Caminibacter pacificus</name>
    <dbReference type="NCBI Taxonomy" id="1424653"/>
    <lineage>
        <taxon>Bacteria</taxon>
        <taxon>Pseudomonadati</taxon>
        <taxon>Campylobacterota</taxon>
        <taxon>Epsilonproteobacteria</taxon>
        <taxon>Nautiliales</taxon>
        <taxon>Nautiliaceae</taxon>
        <taxon>Caminibacter</taxon>
    </lineage>
</organism>
<evidence type="ECO:0000313" key="1">
    <source>
        <dbReference type="EMBL" id="QDD68212.1"/>
    </source>
</evidence>
<dbReference type="RefSeq" id="WP_123353312.1">
    <property type="nucleotide sequence ID" value="NZ_CP040940.1"/>
</dbReference>
<dbReference type="EMBL" id="RJVK01000006">
    <property type="protein sequence ID" value="ROR38726.1"/>
    <property type="molecule type" value="Genomic_DNA"/>
</dbReference>
<name>A0AAJ4UX53_9BACT</name>
<dbReference type="EMBL" id="CP040940">
    <property type="protein sequence ID" value="QDD68212.1"/>
    <property type="molecule type" value="Genomic_DNA"/>
</dbReference>
<reference evidence="1 4" key="2">
    <citation type="submission" date="2019-06" db="EMBL/GenBank/DDBJ databases">
        <title>A comparative analysis of the Nautiliaceae.</title>
        <authorList>
            <person name="Grosche A."/>
            <person name="Smedile F."/>
            <person name="Vetriani C."/>
        </authorList>
    </citation>
    <scope>NUCLEOTIDE SEQUENCE [LARGE SCALE GENOMIC DNA]</scope>
    <source>
        <strain evidence="1 4">TB6</strain>
        <plasmid evidence="1 4">unnamed1</plasmid>
    </source>
</reference>
<keyword evidence="1" id="KW-0614">Plasmid</keyword>
<geneLocation type="plasmid" evidence="1 4">
    <name>unnamed1</name>
</geneLocation>
<evidence type="ECO:0000313" key="2">
    <source>
        <dbReference type="EMBL" id="ROR38726.1"/>
    </source>
</evidence>
<keyword evidence="4" id="KW-1185">Reference proteome</keyword>
<sequence>MNIKEILPSTKEEIRAYINKLIKDGKIPEINPQFVTAEDIQELDINNPENIKNFVNKVKKRELKEIAQGNNVRISFTLNEVEDKETIKKLKMLKGLADVGKKNANDFYKALFKKVVEEEFKKVVGELQ</sequence>
<dbReference type="AlphaFoldDB" id="A0AAJ4UX53"/>
<gene>
    <name evidence="1" type="ORF">C6V80_10175</name>
    <name evidence="2" type="ORF">EDC58_1941</name>
</gene>
<dbReference type="Proteomes" id="UP000272781">
    <property type="component" value="Unassembled WGS sequence"/>
</dbReference>
<protein>
    <submittedName>
        <fullName evidence="2">Uncharacterized protein</fullName>
    </submittedName>
</protein>
<accession>A0AAJ4UX53</accession>
<evidence type="ECO:0000313" key="3">
    <source>
        <dbReference type="Proteomes" id="UP000272781"/>
    </source>
</evidence>
<evidence type="ECO:0000313" key="4">
    <source>
        <dbReference type="Proteomes" id="UP000298805"/>
    </source>
</evidence>
<proteinExistence type="predicted"/>
<dbReference type="Proteomes" id="UP000298805">
    <property type="component" value="Plasmid unnamed1"/>
</dbReference>
<reference evidence="2 3" key="1">
    <citation type="submission" date="2018-11" db="EMBL/GenBank/DDBJ databases">
        <title>Genomic Encyclopedia of Type Strains, Phase IV (KMG-IV): sequencing the most valuable type-strain genomes for metagenomic binning, comparative biology and taxonomic classification.</title>
        <authorList>
            <person name="Goeker M."/>
        </authorList>
    </citation>
    <scope>NUCLEOTIDE SEQUENCE [LARGE SCALE GENOMIC DNA]</scope>
    <source>
        <strain evidence="2 3">DSM 27783</strain>
    </source>
</reference>